<evidence type="ECO:0000313" key="2">
    <source>
        <dbReference type="EMBL" id="EMR13735.1"/>
    </source>
</evidence>
<protein>
    <submittedName>
        <fullName evidence="2">ModE family transcriptional regulator</fullName>
    </submittedName>
</protein>
<dbReference type="Gene3D" id="1.10.10.10">
    <property type="entry name" value="Winged helix-like DNA-binding domain superfamily/Winged helix DNA-binding domain"/>
    <property type="match status" value="1"/>
</dbReference>
<dbReference type="InterPro" id="IPR000847">
    <property type="entry name" value="LysR_HTH_N"/>
</dbReference>
<dbReference type="InterPro" id="IPR051815">
    <property type="entry name" value="Molybdate_resp_trans_reg"/>
</dbReference>
<dbReference type="eggNOG" id="COG2005">
    <property type="taxonomic scope" value="Bacteria"/>
</dbReference>
<dbReference type="AlphaFoldDB" id="M7PIM0"/>
<reference evidence="2 3" key="1">
    <citation type="journal article" date="2013" name="Genome Announc.">
        <title>Draft Genome Sequence of Methylophaga lonarensis MPLT, a Haloalkaliphilic (Non-Methane-Utilizing) Methylotroph.</title>
        <authorList>
            <person name="Shetty S.A."/>
            <person name="Marathe N.P."/>
            <person name="Munot H."/>
            <person name="Antony C.P."/>
            <person name="Dhotre D.P."/>
            <person name="Murrell J.C."/>
            <person name="Shouche Y.S."/>
        </authorList>
    </citation>
    <scope>NUCLEOTIDE SEQUENCE [LARGE SCALE GENOMIC DNA]</scope>
    <source>
        <strain evidence="2 3">MPL</strain>
    </source>
</reference>
<dbReference type="EMBL" id="APHR01000015">
    <property type="protein sequence ID" value="EMR13735.1"/>
    <property type="molecule type" value="Genomic_DNA"/>
</dbReference>
<dbReference type="InterPro" id="IPR036390">
    <property type="entry name" value="WH_DNA-bd_sf"/>
</dbReference>
<organism evidence="2 3">
    <name type="scientific">Methylophaga lonarensis MPL</name>
    <dbReference type="NCBI Taxonomy" id="1286106"/>
    <lineage>
        <taxon>Bacteria</taxon>
        <taxon>Pseudomonadati</taxon>
        <taxon>Pseudomonadota</taxon>
        <taxon>Gammaproteobacteria</taxon>
        <taxon>Thiotrichales</taxon>
        <taxon>Piscirickettsiaceae</taxon>
        <taxon>Methylophaga</taxon>
    </lineage>
</organism>
<sequence>MMVSNEAVKASLKIRLHRDDLVAIGPGKADLLQAIIEQGSISAAARSMNMSYKRAWDLVNVMNESFQQPLVSTVTGGSHGGGAQVTEFGKQILQQYQAIQQKANAAVADDLAMLGAQLR</sequence>
<dbReference type="GO" id="GO:0003700">
    <property type="term" value="F:DNA-binding transcription factor activity"/>
    <property type="evidence" value="ECO:0007669"/>
    <property type="project" value="InterPro"/>
</dbReference>
<comment type="caution">
    <text evidence="2">The sequence shown here is derived from an EMBL/GenBank/DDBJ whole genome shotgun (WGS) entry which is preliminary data.</text>
</comment>
<keyword evidence="3" id="KW-1185">Reference proteome</keyword>
<accession>M7PIM0</accession>
<dbReference type="PATRIC" id="fig|1286106.3.peg.686"/>
<dbReference type="Pfam" id="PF00126">
    <property type="entry name" value="HTH_1"/>
    <property type="match status" value="1"/>
</dbReference>
<gene>
    <name evidence="2" type="ORF">MPL1_03438</name>
</gene>
<name>M7PIM0_9GAMM</name>
<dbReference type="RefSeq" id="WP_009725716.1">
    <property type="nucleotide sequence ID" value="NZ_APHR01000015.1"/>
</dbReference>
<dbReference type="Proteomes" id="UP000012019">
    <property type="component" value="Unassembled WGS sequence"/>
</dbReference>
<evidence type="ECO:0000259" key="1">
    <source>
        <dbReference type="Pfam" id="PF00126"/>
    </source>
</evidence>
<proteinExistence type="predicted"/>
<evidence type="ECO:0000313" key="3">
    <source>
        <dbReference type="Proteomes" id="UP000012019"/>
    </source>
</evidence>
<feature type="domain" description="HTH lysR-type" evidence="1">
    <location>
        <begin position="31"/>
        <end position="89"/>
    </location>
</feature>
<dbReference type="InterPro" id="IPR036388">
    <property type="entry name" value="WH-like_DNA-bd_sf"/>
</dbReference>
<dbReference type="PANTHER" id="PTHR30432">
    <property type="entry name" value="TRANSCRIPTIONAL REGULATOR MODE"/>
    <property type="match status" value="1"/>
</dbReference>
<dbReference type="PANTHER" id="PTHR30432:SF1">
    <property type="entry name" value="DNA-BINDING TRANSCRIPTIONAL DUAL REGULATOR MODE"/>
    <property type="match status" value="1"/>
</dbReference>
<dbReference type="SUPFAM" id="SSF46785">
    <property type="entry name" value="Winged helix' DNA-binding domain"/>
    <property type="match status" value="1"/>
</dbReference>
<dbReference type="STRING" id="1286106.MPL1_03438"/>